<evidence type="ECO:0000256" key="1">
    <source>
        <dbReference type="SAM" id="MobiDB-lite"/>
    </source>
</evidence>
<protein>
    <submittedName>
        <fullName evidence="3">Putative membrane protein</fullName>
    </submittedName>
</protein>
<dbReference type="AlphaFoldDB" id="B5H3U7"/>
<organism evidence="3 4">
    <name type="scientific">Streptomyces clavuligerus</name>
    <dbReference type="NCBI Taxonomy" id="1901"/>
    <lineage>
        <taxon>Bacteria</taxon>
        <taxon>Bacillati</taxon>
        <taxon>Actinomycetota</taxon>
        <taxon>Actinomycetes</taxon>
        <taxon>Kitasatosporales</taxon>
        <taxon>Streptomycetaceae</taxon>
        <taxon>Streptomyces</taxon>
    </lineage>
</organism>
<feature type="domain" description="DUF8017" evidence="2">
    <location>
        <begin position="167"/>
        <end position="360"/>
    </location>
</feature>
<evidence type="ECO:0000313" key="3">
    <source>
        <dbReference type="EMBL" id="EFG05645.1"/>
    </source>
</evidence>
<dbReference type="OrthoDB" id="3614545at2"/>
<dbReference type="InterPro" id="IPR058330">
    <property type="entry name" value="DUF8017"/>
</dbReference>
<feature type="compositionally biased region" description="Low complexity" evidence="1">
    <location>
        <begin position="132"/>
        <end position="159"/>
    </location>
</feature>
<feature type="compositionally biased region" description="Low complexity" evidence="1">
    <location>
        <begin position="245"/>
        <end position="254"/>
    </location>
</feature>
<evidence type="ECO:0000313" key="4">
    <source>
        <dbReference type="Proteomes" id="UP000002357"/>
    </source>
</evidence>
<accession>B5H3U7</accession>
<dbReference type="EMBL" id="CM000913">
    <property type="protein sequence ID" value="EFG05645.1"/>
    <property type="molecule type" value="Genomic_DNA"/>
</dbReference>
<feature type="region of interest" description="Disordered" evidence="1">
    <location>
        <begin position="220"/>
        <end position="254"/>
    </location>
</feature>
<sequence>MWPGQQQPGEPGQPNPYQRPGYPASGPQQPNPYAPQQRTQAGGQPGTSPYGPFAHTPSPPYGPGGAGAHTRTAEAAAAEADRKRTRAFAIGAVAAVVTTAVITGAVVLGTGDTREPGAQRPEAGAGVAGSTGPESAEGATEPEGAGEAGDPAAPGGANPREGGESVPTVKGWKVVTNPKHGTRFDVPPDWSVSASGMSTFVEDRAKGGGTPLITMSAPAHLKPESCTGDTDGDGVAEPSGRATVGTKGAKGARDTATAARGEAAAWAWGAYAQTEPKETVRATPARPFTTASGLKGSLATATAAGVRGNAPCATDGKSAAFTFKDPSGEFRTWVLYADAGVPDEIPDATVERILRTLRLSGTPTG</sequence>
<feature type="compositionally biased region" description="Low complexity" evidence="1">
    <location>
        <begin position="68"/>
        <end position="78"/>
    </location>
</feature>
<dbReference type="Proteomes" id="UP000002357">
    <property type="component" value="Chromosome"/>
</dbReference>
<dbReference type="GeneID" id="93732749"/>
<proteinExistence type="predicted"/>
<dbReference type="RefSeq" id="WP_003958978.1">
    <property type="nucleotide sequence ID" value="NZ_CM000913.1"/>
</dbReference>
<reference evidence="3 4" key="1">
    <citation type="journal article" date="2010" name="Genome Biol. Evol.">
        <title>The sequence of a 1.8-mb bacterial linear plasmid reveals a rich evolutionary reservoir of secondary metabolic pathways.</title>
        <authorList>
            <person name="Medema M.H."/>
            <person name="Trefzer A."/>
            <person name="Kovalchuk A."/>
            <person name="van den Berg M."/>
            <person name="Mueller U."/>
            <person name="Heijne W."/>
            <person name="Wu L."/>
            <person name="Alam M.T."/>
            <person name="Ronning C.M."/>
            <person name="Nierman W.C."/>
            <person name="Bovenberg R.A.L."/>
            <person name="Breitling R."/>
            <person name="Takano E."/>
        </authorList>
    </citation>
    <scope>NUCLEOTIDE SEQUENCE [LARGE SCALE GENOMIC DNA]</scope>
    <source>
        <strain evidence="4">ATCC 27064 / DSM 738 / JCM 4710 / NBRC 13307 / NCIMB 12785 / NRRL 3585 / VKM Ac-602</strain>
    </source>
</reference>
<dbReference type="KEGG" id="sclf:BB341_25050"/>
<feature type="region of interest" description="Disordered" evidence="1">
    <location>
        <begin position="1"/>
        <end position="81"/>
    </location>
</feature>
<feature type="compositionally biased region" description="Low complexity" evidence="1">
    <location>
        <begin position="1"/>
        <end position="18"/>
    </location>
</feature>
<name>B5H3U7_STRCL</name>
<feature type="region of interest" description="Disordered" evidence="1">
    <location>
        <begin position="110"/>
        <end position="170"/>
    </location>
</feature>
<dbReference type="eggNOG" id="ENOG50334MA">
    <property type="taxonomic scope" value="Bacteria"/>
</dbReference>
<dbReference type="Pfam" id="PF26056">
    <property type="entry name" value="DUF8017"/>
    <property type="match status" value="1"/>
</dbReference>
<keyword evidence="4" id="KW-1185">Reference proteome</keyword>
<dbReference type="STRING" id="1901.BB341_25050"/>
<gene>
    <name evidence="3" type="ORF">SCLAV_0569</name>
</gene>
<evidence type="ECO:0000259" key="2">
    <source>
        <dbReference type="Pfam" id="PF26056"/>
    </source>
</evidence>